<gene>
    <name evidence="2" type="ORF">NDU88_001147</name>
</gene>
<sequence length="101" mass="10755">MRMYVYRKMALSAEKANRSAACAKRRPGCSGPGRAAQPCLTNKGSERCTGSKEQPQPRGWLMSGGGRATEGRAAPEPAPNFQSRQGGGRRSLPGCADSEQE</sequence>
<comment type="caution">
    <text evidence="2">The sequence shown here is derived from an EMBL/GenBank/DDBJ whole genome shotgun (WGS) entry which is preliminary data.</text>
</comment>
<dbReference type="EMBL" id="JANPWB010000008">
    <property type="protein sequence ID" value="KAJ1160652.1"/>
    <property type="molecule type" value="Genomic_DNA"/>
</dbReference>
<evidence type="ECO:0000256" key="1">
    <source>
        <dbReference type="SAM" id="MobiDB-lite"/>
    </source>
</evidence>
<dbReference type="AlphaFoldDB" id="A0AAV7S912"/>
<feature type="region of interest" description="Disordered" evidence="1">
    <location>
        <begin position="18"/>
        <end position="101"/>
    </location>
</feature>
<reference evidence="2" key="1">
    <citation type="journal article" date="2022" name="bioRxiv">
        <title>Sequencing and chromosome-scale assembly of the giantPleurodeles waltlgenome.</title>
        <authorList>
            <person name="Brown T."/>
            <person name="Elewa A."/>
            <person name="Iarovenko S."/>
            <person name="Subramanian E."/>
            <person name="Araus A.J."/>
            <person name="Petzold A."/>
            <person name="Susuki M."/>
            <person name="Suzuki K.-i.T."/>
            <person name="Hayashi T."/>
            <person name="Toyoda A."/>
            <person name="Oliveira C."/>
            <person name="Osipova E."/>
            <person name="Leigh N.D."/>
            <person name="Simon A."/>
            <person name="Yun M.H."/>
        </authorList>
    </citation>
    <scope>NUCLEOTIDE SEQUENCE</scope>
    <source>
        <strain evidence="2">20211129_DDA</strain>
        <tissue evidence="2">Liver</tissue>
    </source>
</reference>
<organism evidence="2 3">
    <name type="scientific">Pleurodeles waltl</name>
    <name type="common">Iberian ribbed newt</name>
    <dbReference type="NCBI Taxonomy" id="8319"/>
    <lineage>
        <taxon>Eukaryota</taxon>
        <taxon>Metazoa</taxon>
        <taxon>Chordata</taxon>
        <taxon>Craniata</taxon>
        <taxon>Vertebrata</taxon>
        <taxon>Euteleostomi</taxon>
        <taxon>Amphibia</taxon>
        <taxon>Batrachia</taxon>
        <taxon>Caudata</taxon>
        <taxon>Salamandroidea</taxon>
        <taxon>Salamandridae</taxon>
        <taxon>Pleurodelinae</taxon>
        <taxon>Pleurodeles</taxon>
    </lineage>
</organism>
<keyword evidence="3" id="KW-1185">Reference proteome</keyword>
<dbReference type="Proteomes" id="UP001066276">
    <property type="component" value="Chromosome 4_2"/>
</dbReference>
<proteinExistence type="predicted"/>
<name>A0AAV7S912_PLEWA</name>
<evidence type="ECO:0000313" key="3">
    <source>
        <dbReference type="Proteomes" id="UP001066276"/>
    </source>
</evidence>
<accession>A0AAV7S912</accession>
<protein>
    <submittedName>
        <fullName evidence="2">Uncharacterized protein</fullName>
    </submittedName>
</protein>
<evidence type="ECO:0000313" key="2">
    <source>
        <dbReference type="EMBL" id="KAJ1160652.1"/>
    </source>
</evidence>